<dbReference type="EC" id="2.7.7.80" evidence="8"/>
<comment type="catalytic activity">
    <reaction evidence="5">
        <text>[molybdopterin-synthase sulfur-carrier protein]-C-terminal Gly-Gly + ATP + H(+) = [molybdopterin-synthase sulfur-carrier protein]-C-terminal Gly-Gly-AMP + diphosphate</text>
        <dbReference type="Rhea" id="RHEA:43616"/>
        <dbReference type="Rhea" id="RHEA-COMP:12159"/>
        <dbReference type="Rhea" id="RHEA-COMP:12202"/>
        <dbReference type="ChEBI" id="CHEBI:15378"/>
        <dbReference type="ChEBI" id="CHEBI:30616"/>
        <dbReference type="ChEBI" id="CHEBI:33019"/>
        <dbReference type="ChEBI" id="CHEBI:90618"/>
        <dbReference type="ChEBI" id="CHEBI:90778"/>
        <dbReference type="EC" id="2.7.7.80"/>
    </reaction>
</comment>
<dbReference type="InterPro" id="IPR035985">
    <property type="entry name" value="Ubiquitin-activating_enz"/>
</dbReference>
<dbReference type="InterPro" id="IPR000594">
    <property type="entry name" value="ThiF_NAD_FAD-bd"/>
</dbReference>
<dbReference type="PANTHER" id="PTHR10953:SF102">
    <property type="entry name" value="ADENYLYLTRANSFERASE AND SULFURTRANSFERASE MOCS3"/>
    <property type="match status" value="1"/>
</dbReference>
<comment type="subunit">
    <text evidence="7">Homodimer. Forms a stable heterotetrameric complex of 2 MoeB and 2 MoaD during adenylation of MoaD.</text>
</comment>
<reference evidence="16" key="1">
    <citation type="submission" date="2017-03" db="EMBL/GenBank/DDBJ databases">
        <authorList>
            <person name="Rodrigo-Torres L."/>
            <person name="Arahal R.D."/>
            <person name="Lucena T."/>
        </authorList>
    </citation>
    <scope>NUCLEOTIDE SEQUENCE [LARGE SCALE GENOMIC DNA]</scope>
    <source>
        <strain evidence="16">CECT 7751</strain>
    </source>
</reference>
<proteinExistence type="inferred from homology"/>
<dbReference type="OrthoDB" id="9804286at2"/>
<dbReference type="GO" id="GO:0005524">
    <property type="term" value="F:ATP binding"/>
    <property type="evidence" value="ECO:0007669"/>
    <property type="project" value="UniProtKB-KW"/>
</dbReference>
<dbReference type="SUPFAM" id="SSF69572">
    <property type="entry name" value="Activating enzymes of the ubiquitin-like proteins"/>
    <property type="match status" value="1"/>
</dbReference>
<comment type="function">
    <text evidence="6">Catalyzes the adenylation by ATP of the carboxyl group of the C-terminal glycine of sulfur carrier protein MoaD.</text>
</comment>
<keyword evidence="3" id="KW-0547">Nucleotide-binding</keyword>
<evidence type="ECO:0000256" key="6">
    <source>
        <dbReference type="ARBA" id="ARBA00055169"/>
    </source>
</evidence>
<protein>
    <recommendedName>
        <fullName evidence="9">Molybdopterin-synthase adenylyltransferase</fullName>
        <ecNumber evidence="8">2.7.7.80</ecNumber>
    </recommendedName>
    <alternativeName>
        <fullName evidence="12">MoaD protein adenylase</fullName>
    </alternativeName>
    <alternativeName>
        <fullName evidence="10">Molybdopterin-converting factor subunit 1 adenylase</fullName>
    </alternativeName>
    <alternativeName>
        <fullName evidence="11">Sulfur carrier protein MoaD adenylyltransferase</fullName>
    </alternativeName>
</protein>
<evidence type="ECO:0000256" key="10">
    <source>
        <dbReference type="ARBA" id="ARBA00075110"/>
    </source>
</evidence>
<dbReference type="Gene3D" id="3.40.50.720">
    <property type="entry name" value="NAD(P)-binding Rossmann-like Domain"/>
    <property type="match status" value="1"/>
</dbReference>
<evidence type="ECO:0000256" key="12">
    <source>
        <dbReference type="ARBA" id="ARBA00078531"/>
    </source>
</evidence>
<evidence type="ECO:0000256" key="11">
    <source>
        <dbReference type="ARBA" id="ARBA00075328"/>
    </source>
</evidence>
<accession>A0A1X6Z1H0</accession>
<evidence type="ECO:0000256" key="5">
    <source>
        <dbReference type="ARBA" id="ARBA00052218"/>
    </source>
</evidence>
<dbReference type="RefSeq" id="WP_085887572.1">
    <property type="nucleotide sequence ID" value="NZ_FWFN01000003.1"/>
</dbReference>
<keyword evidence="4" id="KW-0067">ATP-binding</keyword>
<dbReference type="AlphaFoldDB" id="A0A1X6Z1H0"/>
<dbReference type="Pfam" id="PF00899">
    <property type="entry name" value="ThiF"/>
    <property type="match status" value="1"/>
</dbReference>
<dbReference type="EMBL" id="FWFN01000003">
    <property type="protein sequence ID" value="SLN38002.1"/>
    <property type="molecule type" value="Genomic_DNA"/>
</dbReference>
<feature type="domain" description="THIF-type NAD/FAD binding fold" evidence="14">
    <location>
        <begin position="108"/>
        <end position="344"/>
    </location>
</feature>
<dbReference type="GO" id="GO:0005829">
    <property type="term" value="C:cytosol"/>
    <property type="evidence" value="ECO:0007669"/>
    <property type="project" value="TreeGrafter"/>
</dbReference>
<feature type="transmembrane region" description="Helical" evidence="13">
    <location>
        <begin position="56"/>
        <end position="72"/>
    </location>
</feature>
<keyword evidence="13" id="KW-0472">Membrane</keyword>
<evidence type="ECO:0000256" key="2">
    <source>
        <dbReference type="ARBA" id="ARBA00022679"/>
    </source>
</evidence>
<keyword evidence="13" id="KW-1133">Transmembrane helix</keyword>
<dbReference type="CDD" id="cd00757">
    <property type="entry name" value="ThiF_MoeB_HesA_family"/>
    <property type="match status" value="1"/>
</dbReference>
<comment type="similarity">
    <text evidence="1">Belongs to the HesA/MoeB/ThiF family.</text>
</comment>
<dbReference type="PANTHER" id="PTHR10953">
    <property type="entry name" value="UBIQUITIN-ACTIVATING ENZYME E1"/>
    <property type="match status" value="1"/>
</dbReference>
<keyword evidence="13" id="KW-0812">Transmembrane</keyword>
<evidence type="ECO:0000256" key="13">
    <source>
        <dbReference type="SAM" id="Phobius"/>
    </source>
</evidence>
<evidence type="ECO:0000256" key="8">
    <source>
        <dbReference type="ARBA" id="ARBA00066884"/>
    </source>
</evidence>
<dbReference type="NCBIfam" id="NF004281">
    <property type="entry name" value="PRK05690.1"/>
    <property type="match status" value="1"/>
</dbReference>
<organism evidence="15 16">
    <name type="scientific">Pseudooceanicola marinus</name>
    <dbReference type="NCBI Taxonomy" id="396013"/>
    <lineage>
        <taxon>Bacteria</taxon>
        <taxon>Pseudomonadati</taxon>
        <taxon>Pseudomonadota</taxon>
        <taxon>Alphaproteobacteria</taxon>
        <taxon>Rhodobacterales</taxon>
        <taxon>Paracoccaceae</taxon>
        <taxon>Pseudooceanicola</taxon>
    </lineage>
</organism>
<sequence length="353" mass="37372">MGWILFLALVLWLAGGQFGVSRRARGAVVLGAYLCLLALLFVLPEPHPMRMALGPRAAWLMLGGVAVVVLAYRRGLGALRARAHGREGEETPTDQPARLFSEAELDRYARHIVLRELGGPGQKALKEARVLVIGAGGLGSPALLYLAAAGVGRIGVIDADTVSASNLQRQVIHRDADIGLPKVQSAQAALRALNPHVEVRPYQRAFDDSVATALMADYDILLDGSDNFDTRYLANRVAVAAGRPLISGALAQWEGQVAVFDPARGGPCYQCIFPEAPAPELAPSCAMAGVLAPLPGVVGAMMAAETVKRITGAGATLTGEMLIYDALWGETRKIALKPRADCPCCGATRKDRP</sequence>
<gene>
    <name evidence="15" type="primary">moeZ_1</name>
    <name evidence="15" type="ORF">PSM7751_01697</name>
</gene>
<dbReference type="GO" id="GO:0008146">
    <property type="term" value="F:sulfotransferase activity"/>
    <property type="evidence" value="ECO:0007669"/>
    <property type="project" value="TreeGrafter"/>
</dbReference>
<feature type="transmembrane region" description="Helical" evidence="13">
    <location>
        <begin position="26"/>
        <end position="44"/>
    </location>
</feature>
<evidence type="ECO:0000256" key="9">
    <source>
        <dbReference type="ARBA" id="ARBA00073635"/>
    </source>
</evidence>
<keyword evidence="2 15" id="KW-0808">Transferase</keyword>
<evidence type="ECO:0000256" key="3">
    <source>
        <dbReference type="ARBA" id="ARBA00022741"/>
    </source>
</evidence>
<evidence type="ECO:0000256" key="7">
    <source>
        <dbReference type="ARBA" id="ARBA00063809"/>
    </source>
</evidence>
<evidence type="ECO:0000259" key="14">
    <source>
        <dbReference type="Pfam" id="PF00899"/>
    </source>
</evidence>
<dbReference type="GO" id="GO:0061605">
    <property type="term" value="F:molybdopterin-synthase adenylyltransferase activity"/>
    <property type="evidence" value="ECO:0007669"/>
    <property type="project" value="UniProtKB-EC"/>
</dbReference>
<dbReference type="GO" id="GO:0004792">
    <property type="term" value="F:thiosulfate-cyanide sulfurtransferase activity"/>
    <property type="evidence" value="ECO:0007669"/>
    <property type="project" value="TreeGrafter"/>
</dbReference>
<keyword evidence="15" id="KW-0548">Nucleotidyltransferase</keyword>
<dbReference type="InterPro" id="IPR045886">
    <property type="entry name" value="ThiF/MoeB/HesA"/>
</dbReference>
<evidence type="ECO:0000256" key="1">
    <source>
        <dbReference type="ARBA" id="ARBA00009919"/>
    </source>
</evidence>
<name>A0A1X6Z1H0_9RHOB</name>
<dbReference type="Proteomes" id="UP000193963">
    <property type="component" value="Unassembled WGS sequence"/>
</dbReference>
<dbReference type="GO" id="GO:0008641">
    <property type="term" value="F:ubiquitin-like modifier activating enzyme activity"/>
    <property type="evidence" value="ECO:0007669"/>
    <property type="project" value="InterPro"/>
</dbReference>
<keyword evidence="16" id="KW-1185">Reference proteome</keyword>
<evidence type="ECO:0000313" key="15">
    <source>
        <dbReference type="EMBL" id="SLN38002.1"/>
    </source>
</evidence>
<evidence type="ECO:0000256" key="4">
    <source>
        <dbReference type="ARBA" id="ARBA00022840"/>
    </source>
</evidence>
<dbReference type="FunFam" id="3.40.50.720:FF:000033">
    <property type="entry name" value="Adenylyltransferase and sulfurtransferase MOCS3"/>
    <property type="match status" value="1"/>
</dbReference>
<evidence type="ECO:0000313" key="16">
    <source>
        <dbReference type="Proteomes" id="UP000193963"/>
    </source>
</evidence>